<feature type="domain" description="Transposable element P transposase-like GTP-binding insertion" evidence="1">
    <location>
        <begin position="2"/>
        <end position="90"/>
    </location>
</feature>
<protein>
    <recommendedName>
        <fullName evidence="1">Transposable element P transposase-like GTP-binding insertion domain-containing protein</fullName>
    </recommendedName>
</protein>
<feature type="non-terminal residue" evidence="2">
    <location>
        <position position="1"/>
    </location>
</feature>
<evidence type="ECO:0000313" key="2">
    <source>
        <dbReference type="EMBL" id="KAF0682284.1"/>
    </source>
</evidence>
<reference evidence="2 3" key="1">
    <citation type="submission" date="2019-08" db="EMBL/GenBank/DDBJ databases">
        <title>Whole genome of Aphis craccivora.</title>
        <authorList>
            <person name="Voronova N.V."/>
            <person name="Shulinski R.S."/>
            <person name="Bandarenka Y.V."/>
            <person name="Zhorov D.G."/>
            <person name="Warner D."/>
        </authorList>
    </citation>
    <scope>NUCLEOTIDE SEQUENCE [LARGE SCALE GENOMIC DNA]</scope>
    <source>
        <strain evidence="2">180601</strain>
        <tissue evidence="2">Whole Body</tissue>
    </source>
</reference>
<sequence length="270" mass="30636">IIKELLSLSNGDYKLAYKLSERHILVEGTSRMNVKLAAQFFSNTVANAITYCGGIGLLDSFNYKDAVECIKLVNDWFDLHNTQHKYDKGLPSYGLDIEKQNELLMKMNAFCLAMRVNLNGKPSSKLLPFQKGIIISNNSLMKLYEDMKEKYDISYMTSRKLNQDVLENAFSYIKGMTESASNCITALDFKYCLRLYILGKHSTSVFSSNKNTEDGTDKNLLDENICLTGDFLQNNEDLFDETANQSELGENLALMPNESLDLLQHFEMSV</sequence>
<feature type="non-terminal residue" evidence="2">
    <location>
        <position position="270"/>
    </location>
</feature>
<gene>
    <name evidence="2" type="ORF">FWK35_00035584</name>
</gene>
<dbReference type="AlphaFoldDB" id="A0A6G0VH05"/>
<evidence type="ECO:0000313" key="3">
    <source>
        <dbReference type="Proteomes" id="UP000478052"/>
    </source>
</evidence>
<dbReference type="Pfam" id="PF21788">
    <property type="entry name" value="TNP-like_GBD"/>
    <property type="match status" value="1"/>
</dbReference>
<name>A0A6G0VH05_APHCR</name>
<organism evidence="2 3">
    <name type="scientific">Aphis craccivora</name>
    <name type="common">Cowpea aphid</name>
    <dbReference type="NCBI Taxonomy" id="307492"/>
    <lineage>
        <taxon>Eukaryota</taxon>
        <taxon>Metazoa</taxon>
        <taxon>Ecdysozoa</taxon>
        <taxon>Arthropoda</taxon>
        <taxon>Hexapoda</taxon>
        <taxon>Insecta</taxon>
        <taxon>Pterygota</taxon>
        <taxon>Neoptera</taxon>
        <taxon>Paraneoptera</taxon>
        <taxon>Hemiptera</taxon>
        <taxon>Sternorrhyncha</taxon>
        <taxon>Aphidomorpha</taxon>
        <taxon>Aphidoidea</taxon>
        <taxon>Aphididae</taxon>
        <taxon>Aphidini</taxon>
        <taxon>Aphis</taxon>
        <taxon>Aphis</taxon>
    </lineage>
</organism>
<proteinExistence type="predicted"/>
<accession>A0A6G0VH05</accession>
<dbReference type="OrthoDB" id="6627143at2759"/>
<dbReference type="EMBL" id="VUJU01017563">
    <property type="protein sequence ID" value="KAF0682284.1"/>
    <property type="molecule type" value="Genomic_DNA"/>
</dbReference>
<comment type="caution">
    <text evidence="2">The sequence shown here is derived from an EMBL/GenBank/DDBJ whole genome shotgun (WGS) entry which is preliminary data.</text>
</comment>
<evidence type="ECO:0000259" key="1">
    <source>
        <dbReference type="Pfam" id="PF21788"/>
    </source>
</evidence>
<keyword evidence="3" id="KW-1185">Reference proteome</keyword>
<dbReference type="InterPro" id="IPR048366">
    <property type="entry name" value="TNP-like_GBD"/>
</dbReference>
<dbReference type="Proteomes" id="UP000478052">
    <property type="component" value="Unassembled WGS sequence"/>
</dbReference>